<evidence type="ECO:0000313" key="2">
    <source>
        <dbReference type="EMBL" id="MFD2611825.1"/>
    </source>
</evidence>
<proteinExistence type="inferred from homology"/>
<dbReference type="CDD" id="cd05233">
    <property type="entry name" value="SDR_c"/>
    <property type="match status" value="1"/>
</dbReference>
<dbReference type="PANTHER" id="PTHR42760:SF132">
    <property type="entry name" value="SHORT-CHAIN DEHYDROGENASE_REDUCTASE FAMILY PROTEIN"/>
    <property type="match status" value="1"/>
</dbReference>
<accession>A0ABW5PBH2</accession>
<reference evidence="3" key="1">
    <citation type="journal article" date="2019" name="Int. J. Syst. Evol. Microbiol.">
        <title>The Global Catalogue of Microorganisms (GCM) 10K type strain sequencing project: providing services to taxonomists for standard genome sequencing and annotation.</title>
        <authorList>
            <consortium name="The Broad Institute Genomics Platform"/>
            <consortium name="The Broad Institute Genome Sequencing Center for Infectious Disease"/>
            <person name="Wu L."/>
            <person name="Ma J."/>
        </authorList>
    </citation>
    <scope>NUCLEOTIDE SEQUENCE [LARGE SCALE GENOMIC DNA]</scope>
    <source>
        <strain evidence="3">KCTC 3950</strain>
    </source>
</reference>
<dbReference type="SUPFAM" id="SSF51735">
    <property type="entry name" value="NAD(P)-binding Rossmann-fold domains"/>
    <property type="match status" value="1"/>
</dbReference>
<evidence type="ECO:0000313" key="3">
    <source>
        <dbReference type="Proteomes" id="UP001597541"/>
    </source>
</evidence>
<dbReference type="EMBL" id="JBHUME010000005">
    <property type="protein sequence ID" value="MFD2611825.1"/>
    <property type="molecule type" value="Genomic_DNA"/>
</dbReference>
<name>A0ABW5PBH2_9BACL</name>
<evidence type="ECO:0000256" key="1">
    <source>
        <dbReference type="ARBA" id="ARBA00006484"/>
    </source>
</evidence>
<protein>
    <submittedName>
        <fullName evidence="2">SDR family oxidoreductase</fullName>
    </submittedName>
</protein>
<comment type="similarity">
    <text evidence="1">Belongs to the short-chain dehydrogenases/reductases (SDR) family.</text>
</comment>
<dbReference type="InterPro" id="IPR002347">
    <property type="entry name" value="SDR_fam"/>
</dbReference>
<dbReference type="Gene3D" id="3.40.50.720">
    <property type="entry name" value="NAD(P)-binding Rossmann-like Domain"/>
    <property type="match status" value="1"/>
</dbReference>
<dbReference type="PRINTS" id="PR00081">
    <property type="entry name" value="GDHRDH"/>
</dbReference>
<sequence length="263" mass="27922">MNLKRLQGKVAFITGSGSGIGKAAALRLAEEGAKIGLIDLKGDNVNKVKRQIEEAGGEAIALDVDVSDPVQVKQAVKEVIGTWGKLDIVFANAGINGTLAPIEDMEMEDWSKTISIDLTGTFLTVKYAIPHLKENGGSIIITSSINGNRVFSGFGMSAYSTAKAGQVAFMQMAALELAQYKIRVNAICPGAISTHIDQSTKRTPELDKIEIPIEFPKGGSQPLEDGPGSPKQVANLVLFLASEESNHITGTPIYIDGAESLLR</sequence>
<dbReference type="InterPro" id="IPR036291">
    <property type="entry name" value="NAD(P)-bd_dom_sf"/>
</dbReference>
<dbReference type="PANTHER" id="PTHR42760">
    <property type="entry name" value="SHORT-CHAIN DEHYDROGENASES/REDUCTASES FAMILY MEMBER"/>
    <property type="match status" value="1"/>
</dbReference>
<comment type="caution">
    <text evidence="2">The sequence shown here is derived from an EMBL/GenBank/DDBJ whole genome shotgun (WGS) entry which is preliminary data.</text>
</comment>
<dbReference type="Proteomes" id="UP001597541">
    <property type="component" value="Unassembled WGS sequence"/>
</dbReference>
<keyword evidence="3" id="KW-1185">Reference proteome</keyword>
<dbReference type="RefSeq" id="WP_377601736.1">
    <property type="nucleotide sequence ID" value="NZ_JBHUME010000005.1"/>
</dbReference>
<dbReference type="Pfam" id="PF13561">
    <property type="entry name" value="adh_short_C2"/>
    <property type="match status" value="1"/>
</dbReference>
<dbReference type="NCBIfam" id="NF004203">
    <property type="entry name" value="PRK05653.2-4"/>
    <property type="match status" value="1"/>
</dbReference>
<organism evidence="2 3">
    <name type="scientific">Paenibacillus gansuensis</name>
    <dbReference type="NCBI Taxonomy" id="306542"/>
    <lineage>
        <taxon>Bacteria</taxon>
        <taxon>Bacillati</taxon>
        <taxon>Bacillota</taxon>
        <taxon>Bacilli</taxon>
        <taxon>Bacillales</taxon>
        <taxon>Paenibacillaceae</taxon>
        <taxon>Paenibacillus</taxon>
    </lineage>
</organism>
<dbReference type="PRINTS" id="PR00080">
    <property type="entry name" value="SDRFAMILY"/>
</dbReference>
<gene>
    <name evidence="2" type="ORF">ACFSUF_05240</name>
</gene>